<dbReference type="AlphaFoldDB" id="A0A8B9B1Z0"/>
<name>A0A8B9B1Z0_PHODC</name>
<keyword evidence="2" id="KW-1185">Reference proteome</keyword>
<protein>
    <submittedName>
        <fullName evidence="3">Uncharacterized protein LOC120113090</fullName>
    </submittedName>
</protein>
<evidence type="ECO:0000259" key="1">
    <source>
        <dbReference type="Pfam" id="PF12776"/>
    </source>
</evidence>
<proteinExistence type="predicted"/>
<sequence>MSTSIAGEASTGNKRTKCNRKWGYVEDAKLVEALVELVTRGGWRGDNGTFRSGYLQQLERLIEEKLPGCGLKAIPHIESRVKLLKKQYNAIAEMLGPNCSGFGWDDINKCVTCEEDTFKEWVKSHPNAQGMRNKPFPHFEDLTNIFGRDRATGMGAEAPADAVEEIEMEEQQYPYTSPAINESQEADSNFVGQNVNMNTPQTATHTEVAGPSRPTRTKKARHEALEVVRDLTSEMTKVVGMMAAAGDHIEKLAQCFKHESETADRRMTVVSEVMKVQGLSQSEILKVGKKIAMDPLETDYFFSLPDDYRRAYVLTLCSEFQNGM</sequence>
<dbReference type="KEGG" id="pda:120113090"/>
<dbReference type="OrthoDB" id="1145453at2759"/>
<reference evidence="2" key="1">
    <citation type="journal article" date="2019" name="Nat. Commun.">
        <title>Genome-wide association mapping of date palm fruit traits.</title>
        <authorList>
            <person name="Hazzouri K.M."/>
            <person name="Gros-Balthazard M."/>
            <person name="Flowers J.M."/>
            <person name="Copetti D."/>
            <person name="Lemansour A."/>
            <person name="Lebrun M."/>
            <person name="Masmoudi K."/>
            <person name="Ferrand S."/>
            <person name="Dhar M.I."/>
            <person name="Fresquez Z.A."/>
            <person name="Rosas U."/>
            <person name="Zhang J."/>
            <person name="Talag J."/>
            <person name="Lee S."/>
            <person name="Kudrna D."/>
            <person name="Powell R.F."/>
            <person name="Leitch I.J."/>
            <person name="Krueger R.R."/>
            <person name="Wing R.A."/>
            <person name="Amiri K.M.A."/>
            <person name="Purugganan M.D."/>
        </authorList>
    </citation>
    <scope>NUCLEOTIDE SEQUENCE [LARGE SCALE GENOMIC DNA]</scope>
    <source>
        <strain evidence="2">cv. Khalas</strain>
    </source>
</reference>
<gene>
    <name evidence="3" type="primary">LOC120113090</name>
</gene>
<evidence type="ECO:0000313" key="3">
    <source>
        <dbReference type="RefSeq" id="XP_038989774.1"/>
    </source>
</evidence>
<dbReference type="Pfam" id="PF12776">
    <property type="entry name" value="Myb_DNA-bind_3"/>
    <property type="match status" value="1"/>
</dbReference>
<dbReference type="PANTHER" id="PTHR46250:SF18">
    <property type="entry name" value="MYB_SANT-LIKE DOMAIN-CONTAINING PROTEIN"/>
    <property type="match status" value="1"/>
</dbReference>
<dbReference type="PANTHER" id="PTHR46250">
    <property type="entry name" value="MYB/SANT-LIKE DNA-BINDING DOMAIN PROTEIN-RELATED"/>
    <property type="match status" value="1"/>
</dbReference>
<accession>A0A8B9B1Z0</accession>
<organism evidence="2 3">
    <name type="scientific">Phoenix dactylifera</name>
    <name type="common">Date palm</name>
    <dbReference type="NCBI Taxonomy" id="42345"/>
    <lineage>
        <taxon>Eukaryota</taxon>
        <taxon>Viridiplantae</taxon>
        <taxon>Streptophyta</taxon>
        <taxon>Embryophyta</taxon>
        <taxon>Tracheophyta</taxon>
        <taxon>Spermatophyta</taxon>
        <taxon>Magnoliopsida</taxon>
        <taxon>Liliopsida</taxon>
        <taxon>Arecaceae</taxon>
        <taxon>Coryphoideae</taxon>
        <taxon>Phoeniceae</taxon>
        <taxon>Phoenix</taxon>
    </lineage>
</organism>
<dbReference type="InterPro" id="IPR024752">
    <property type="entry name" value="Myb/SANT-like_dom"/>
</dbReference>
<evidence type="ECO:0000313" key="2">
    <source>
        <dbReference type="Proteomes" id="UP000228380"/>
    </source>
</evidence>
<dbReference type="GeneID" id="120113090"/>
<dbReference type="Proteomes" id="UP000228380">
    <property type="component" value="Chromosome 14"/>
</dbReference>
<feature type="domain" description="Myb/SANT-like" evidence="1">
    <location>
        <begin position="22"/>
        <end position="119"/>
    </location>
</feature>
<dbReference type="RefSeq" id="XP_038989774.1">
    <property type="nucleotide sequence ID" value="XM_039133846.1"/>
</dbReference>
<reference evidence="3" key="2">
    <citation type="submission" date="2025-08" db="UniProtKB">
        <authorList>
            <consortium name="RefSeq"/>
        </authorList>
    </citation>
    <scope>IDENTIFICATION</scope>
    <source>
        <tissue evidence="3">Young leaves</tissue>
    </source>
</reference>